<proteinExistence type="predicted"/>
<reference evidence="1 2" key="1">
    <citation type="submission" date="2024-10" db="EMBL/GenBank/DDBJ databases">
        <title>The Natural Products Discovery Center: Release of the First 8490 Sequenced Strains for Exploring Actinobacteria Biosynthetic Diversity.</title>
        <authorList>
            <person name="Kalkreuter E."/>
            <person name="Kautsar S.A."/>
            <person name="Yang D."/>
            <person name="Bader C.D."/>
            <person name="Teijaro C.N."/>
            <person name="Fluegel L."/>
            <person name="Davis C.M."/>
            <person name="Simpson J.R."/>
            <person name="Lauterbach L."/>
            <person name="Steele A.D."/>
            <person name="Gui C."/>
            <person name="Meng S."/>
            <person name="Li G."/>
            <person name="Viehrig K."/>
            <person name="Ye F."/>
            <person name="Su P."/>
            <person name="Kiefer A.F."/>
            <person name="Nichols A."/>
            <person name="Cepeda A.J."/>
            <person name="Yan W."/>
            <person name="Fan B."/>
            <person name="Jiang Y."/>
            <person name="Adhikari A."/>
            <person name="Zheng C.-J."/>
            <person name="Schuster L."/>
            <person name="Cowan T.M."/>
            <person name="Smanski M.J."/>
            <person name="Chevrette M.G."/>
            <person name="De Carvalho L.P.S."/>
            <person name="Shen B."/>
        </authorList>
    </citation>
    <scope>NUCLEOTIDE SEQUENCE [LARGE SCALE GENOMIC DNA]</scope>
    <source>
        <strain evidence="1 2">NPDC007147</strain>
    </source>
</reference>
<sequence length="272" mass="30093">MVSVSHTVVVEPVPYEWLVDALGVVRALVEESRAEGQRFVLPDGQTVPDVRLIRGRHLRPGAVYVVSEEGGEGEGKGAGTGETARITVREWDRRRAVRLELAVAEDDGTVELDAALKSPDRPRLLEVGGRARTEGVPFALSHLKGRARVRLDDWWTAADTERTVSSAPASARLDHRWLRADVRATPRPRRDDDRWDVRVTVSVRGRSFLRPPAAVVLAAAGRGIRRTVARTLDDTAEHWNRAVPRLVAMDAERLREALLTSARHLDGDDDGP</sequence>
<dbReference type="RefSeq" id="WP_388343594.1">
    <property type="nucleotide sequence ID" value="NZ_JBIAFJ010000002.1"/>
</dbReference>
<evidence type="ECO:0000313" key="1">
    <source>
        <dbReference type="EMBL" id="MFE9168976.1"/>
    </source>
</evidence>
<evidence type="ECO:0008006" key="3">
    <source>
        <dbReference type="Google" id="ProtNLM"/>
    </source>
</evidence>
<protein>
    <recommendedName>
        <fullName evidence="3">DUF4429 domain-containing protein</fullName>
    </recommendedName>
</protein>
<accession>A0ABW6KM53</accession>
<evidence type="ECO:0000313" key="2">
    <source>
        <dbReference type="Proteomes" id="UP001601197"/>
    </source>
</evidence>
<gene>
    <name evidence="1" type="ORF">ACFYNZ_05515</name>
</gene>
<name>A0ABW6KM53_9ACTN</name>
<dbReference type="EMBL" id="JBIAFJ010000002">
    <property type="protein sequence ID" value="MFE9168976.1"/>
    <property type="molecule type" value="Genomic_DNA"/>
</dbReference>
<organism evidence="1 2">
    <name type="scientific">Streptomyces kebangsaanensis</name>
    <dbReference type="NCBI Taxonomy" id="864058"/>
    <lineage>
        <taxon>Bacteria</taxon>
        <taxon>Bacillati</taxon>
        <taxon>Actinomycetota</taxon>
        <taxon>Actinomycetes</taxon>
        <taxon>Kitasatosporales</taxon>
        <taxon>Streptomycetaceae</taxon>
        <taxon>Streptomyces</taxon>
    </lineage>
</organism>
<comment type="caution">
    <text evidence="1">The sequence shown here is derived from an EMBL/GenBank/DDBJ whole genome shotgun (WGS) entry which is preliminary data.</text>
</comment>
<keyword evidence="2" id="KW-1185">Reference proteome</keyword>
<dbReference type="Proteomes" id="UP001601197">
    <property type="component" value="Unassembled WGS sequence"/>
</dbReference>